<evidence type="ECO:0000313" key="1">
    <source>
        <dbReference type="EMBL" id="MFM9328105.1"/>
    </source>
</evidence>
<name>A0ACC7NVM7_9BACL</name>
<gene>
    <name evidence="1" type="ORF">ACI1P1_07400</name>
</gene>
<reference evidence="1" key="1">
    <citation type="submission" date="2024-12" db="EMBL/GenBank/DDBJ databases">
        <authorList>
            <person name="Wu N."/>
        </authorList>
    </citation>
    <scope>NUCLEOTIDE SEQUENCE</scope>
    <source>
        <strain evidence="1">P15</strain>
    </source>
</reference>
<protein>
    <submittedName>
        <fullName evidence="1">Uncharacterized protein</fullName>
    </submittedName>
</protein>
<dbReference type="Proteomes" id="UP001631969">
    <property type="component" value="Unassembled WGS sequence"/>
</dbReference>
<proteinExistence type="predicted"/>
<dbReference type="EMBL" id="JBJURJ010000004">
    <property type="protein sequence ID" value="MFM9328105.1"/>
    <property type="molecule type" value="Genomic_DNA"/>
</dbReference>
<organism evidence="1 2">
    <name type="scientific">Paenibacillus mesotrionivorans</name>
    <dbReference type="NCBI Taxonomy" id="3160968"/>
    <lineage>
        <taxon>Bacteria</taxon>
        <taxon>Bacillati</taxon>
        <taxon>Bacillota</taxon>
        <taxon>Bacilli</taxon>
        <taxon>Bacillales</taxon>
        <taxon>Paenibacillaceae</taxon>
        <taxon>Paenibacillus</taxon>
    </lineage>
</organism>
<evidence type="ECO:0000313" key="2">
    <source>
        <dbReference type="Proteomes" id="UP001631969"/>
    </source>
</evidence>
<sequence>MVLLASLPFSAIAAKTNAEIIEKTQVLKTLDGNEIGVELQTLNISNEKSKNTTKVTIVDIRKYTLSPGMENYREIYKDKQTTTVFEKKQDGNYYVNGKLNTLTLTKEQFQKFAGTSPSNGGMSTMEFGGTRASCYYDNYESSPGGTYYAACYEHFDSDGVAGDNISKYFASTNTYASDYKMYANAFANDIDDLNAACVAAAIALGLAIPSIFNPIALIVELIAGGAIGYDVYSALNNADNDINRAYNTLFVM</sequence>
<accession>A0ACC7NVM7</accession>
<keyword evidence="2" id="KW-1185">Reference proteome</keyword>
<comment type="caution">
    <text evidence="1">The sequence shown here is derived from an EMBL/GenBank/DDBJ whole genome shotgun (WGS) entry which is preliminary data.</text>
</comment>